<feature type="domain" description="Nudix hydrolase" evidence="3">
    <location>
        <begin position="1"/>
        <end position="110"/>
    </location>
</feature>
<dbReference type="PROSITE" id="PS00893">
    <property type="entry name" value="NUDIX_BOX"/>
    <property type="match status" value="1"/>
</dbReference>
<dbReference type="InterPro" id="IPR000086">
    <property type="entry name" value="NUDIX_hydrolase_dom"/>
</dbReference>
<dbReference type="GO" id="GO:0006203">
    <property type="term" value="P:dGTP catabolic process"/>
    <property type="evidence" value="ECO:0007669"/>
    <property type="project" value="TreeGrafter"/>
</dbReference>
<dbReference type="OrthoDB" id="447842at2759"/>
<evidence type="ECO:0000313" key="4">
    <source>
        <dbReference type="EMBL" id="RFU71835.1"/>
    </source>
</evidence>
<dbReference type="STRING" id="490622.A0A395N6U4"/>
<name>A0A395N6U4_TRIAR</name>
<dbReference type="GO" id="GO:0035539">
    <property type="term" value="F:8-oxo-7,8-dihydrodeoxyguanosine triphosphate pyrophosphatase activity"/>
    <property type="evidence" value="ECO:0007669"/>
    <property type="project" value="TreeGrafter"/>
</dbReference>
<evidence type="ECO:0000256" key="2">
    <source>
        <dbReference type="RuleBase" id="RU003476"/>
    </source>
</evidence>
<reference evidence="4 5" key="1">
    <citation type="journal article" date="2018" name="PLoS Pathog.">
        <title>Evolution of structural diversity of trichothecenes, a family of toxins produced by plant pathogenic and entomopathogenic fungi.</title>
        <authorList>
            <person name="Proctor R.H."/>
            <person name="McCormick S.P."/>
            <person name="Kim H.S."/>
            <person name="Cardoza R.E."/>
            <person name="Stanley A.M."/>
            <person name="Lindo L."/>
            <person name="Kelly A."/>
            <person name="Brown D.W."/>
            <person name="Lee T."/>
            <person name="Vaughan M.M."/>
            <person name="Alexander N.J."/>
            <person name="Busman M."/>
            <person name="Gutierrez S."/>
        </authorList>
    </citation>
    <scope>NUCLEOTIDE SEQUENCE [LARGE SCALE GENOMIC DNA]</scope>
    <source>
        <strain evidence="4 5">IBT 40837</strain>
    </source>
</reference>
<dbReference type="AlphaFoldDB" id="A0A395N6U4"/>
<dbReference type="GO" id="GO:0005829">
    <property type="term" value="C:cytosol"/>
    <property type="evidence" value="ECO:0007669"/>
    <property type="project" value="TreeGrafter"/>
</dbReference>
<dbReference type="InterPro" id="IPR015797">
    <property type="entry name" value="NUDIX_hydrolase-like_dom_sf"/>
</dbReference>
<dbReference type="EMBL" id="PXOA01001171">
    <property type="protein sequence ID" value="RFU71835.1"/>
    <property type="molecule type" value="Genomic_DNA"/>
</dbReference>
<feature type="non-terminal residue" evidence="4">
    <location>
        <position position="1"/>
    </location>
</feature>
<dbReference type="PANTHER" id="PTHR16099:SF5">
    <property type="entry name" value="NUCLEOTIDE TRIPHOSPHATE DIPHOSPHATASE NUDT15"/>
    <property type="match status" value="1"/>
</dbReference>
<evidence type="ECO:0000259" key="3">
    <source>
        <dbReference type="PROSITE" id="PS51462"/>
    </source>
</evidence>
<accession>A0A395N6U4</accession>
<gene>
    <name evidence="4" type="ORF">TARUN_10427</name>
</gene>
<evidence type="ECO:0000256" key="1">
    <source>
        <dbReference type="ARBA" id="ARBA00022801"/>
    </source>
</evidence>
<dbReference type="Pfam" id="PF00293">
    <property type="entry name" value="NUDIX"/>
    <property type="match status" value="1"/>
</dbReference>
<dbReference type="PRINTS" id="PR00502">
    <property type="entry name" value="NUDIXFAMILY"/>
</dbReference>
<dbReference type="Proteomes" id="UP000266272">
    <property type="component" value="Unassembled WGS sequence"/>
</dbReference>
<dbReference type="PANTHER" id="PTHR16099">
    <property type="entry name" value="8-OXO-DGTP DIPHOSPHATES NUDT15"/>
    <property type="match status" value="1"/>
</dbReference>
<dbReference type="Gene3D" id="3.90.79.10">
    <property type="entry name" value="Nucleoside Triphosphate Pyrophosphohydrolase"/>
    <property type="match status" value="1"/>
</dbReference>
<comment type="caution">
    <text evidence="4">The sequence shown here is derived from an EMBL/GenBank/DDBJ whole genome shotgun (WGS) entry which is preliminary data.</text>
</comment>
<sequence length="130" mass="14801">TWQFPGGHLEYGEQYAVCAERETLEETGLKVEAAREEFAVTNNIFETEKKHYTAIFIHCNVIDPSAVPLVMEPEKCEGWEWKSWGELKQIDKAAKSDPSGDRLFLPLVNLIKKVGSRDPDLDLSAYIESR</sequence>
<dbReference type="CDD" id="cd04678">
    <property type="entry name" value="NUDIX_MTH2_Nudt15"/>
    <property type="match status" value="1"/>
</dbReference>
<proteinExistence type="inferred from homology"/>
<protein>
    <recommendedName>
        <fullName evidence="3">Nudix hydrolase domain-containing protein</fullName>
    </recommendedName>
</protein>
<evidence type="ECO:0000313" key="5">
    <source>
        <dbReference type="Proteomes" id="UP000266272"/>
    </source>
</evidence>
<dbReference type="SUPFAM" id="SSF55811">
    <property type="entry name" value="Nudix"/>
    <property type="match status" value="1"/>
</dbReference>
<keyword evidence="1 2" id="KW-0378">Hydrolase</keyword>
<dbReference type="PROSITE" id="PS51462">
    <property type="entry name" value="NUDIX"/>
    <property type="match status" value="1"/>
</dbReference>
<keyword evidence="5" id="KW-1185">Reference proteome</keyword>
<comment type="similarity">
    <text evidence="2">Belongs to the Nudix hydrolase family.</text>
</comment>
<organism evidence="4 5">
    <name type="scientific">Trichoderma arundinaceum</name>
    <dbReference type="NCBI Taxonomy" id="490622"/>
    <lineage>
        <taxon>Eukaryota</taxon>
        <taxon>Fungi</taxon>
        <taxon>Dikarya</taxon>
        <taxon>Ascomycota</taxon>
        <taxon>Pezizomycotina</taxon>
        <taxon>Sordariomycetes</taxon>
        <taxon>Hypocreomycetidae</taxon>
        <taxon>Hypocreales</taxon>
        <taxon>Hypocreaceae</taxon>
        <taxon>Trichoderma</taxon>
    </lineage>
</organism>
<dbReference type="InterPro" id="IPR020476">
    <property type="entry name" value="Nudix_hydrolase"/>
</dbReference>
<dbReference type="InterPro" id="IPR020084">
    <property type="entry name" value="NUDIX_hydrolase_CS"/>
</dbReference>